<dbReference type="Proteomes" id="UP001197626">
    <property type="component" value="Chromosome"/>
</dbReference>
<evidence type="ECO:0000313" key="4">
    <source>
        <dbReference type="Proteomes" id="UP001197626"/>
    </source>
</evidence>
<dbReference type="PANTHER" id="PTHR36435:SF1">
    <property type="entry name" value="CAAX AMINO TERMINAL PROTEASE FAMILY PROTEIN"/>
    <property type="match status" value="1"/>
</dbReference>
<feature type="transmembrane region" description="Helical" evidence="1">
    <location>
        <begin position="81"/>
        <end position="102"/>
    </location>
</feature>
<accession>A0ABY3PBY6</accession>
<protein>
    <submittedName>
        <fullName evidence="3">CPBP family intramembrane metalloprotease</fullName>
    </submittedName>
</protein>
<feature type="domain" description="CAAX prenyl protease 2/Lysostaphin resistance protein A-like" evidence="2">
    <location>
        <begin position="122"/>
        <end position="210"/>
    </location>
</feature>
<gene>
    <name evidence="3" type="ORF">LN051_09570</name>
</gene>
<dbReference type="Pfam" id="PF02517">
    <property type="entry name" value="Rce1-like"/>
    <property type="match status" value="1"/>
</dbReference>
<name>A0ABY3PBY6_9STAP</name>
<keyword evidence="1" id="KW-0472">Membrane</keyword>
<dbReference type="RefSeq" id="WP_229292309.1">
    <property type="nucleotide sequence ID" value="NZ_CP086654.1"/>
</dbReference>
<keyword evidence="3" id="KW-0482">Metalloprotease</keyword>
<feature type="transmembrane region" description="Helical" evidence="1">
    <location>
        <begin position="174"/>
        <end position="192"/>
    </location>
</feature>
<proteinExistence type="predicted"/>
<feature type="transmembrane region" description="Helical" evidence="1">
    <location>
        <begin position="20"/>
        <end position="37"/>
    </location>
</feature>
<keyword evidence="1" id="KW-0812">Transmembrane</keyword>
<dbReference type="PANTHER" id="PTHR36435">
    <property type="entry name" value="SLR1288 PROTEIN"/>
    <property type="match status" value="1"/>
</dbReference>
<evidence type="ECO:0000313" key="3">
    <source>
        <dbReference type="EMBL" id="UEX89804.1"/>
    </source>
</evidence>
<dbReference type="InterPro" id="IPR003675">
    <property type="entry name" value="Rce1/LyrA-like_dom"/>
</dbReference>
<keyword evidence="3" id="KW-0378">Hydrolase</keyword>
<dbReference type="InterPro" id="IPR052710">
    <property type="entry name" value="CAAX_protease"/>
</dbReference>
<organism evidence="3 4">
    <name type="scientific">Staphylococcus ratti</name>
    <dbReference type="NCBI Taxonomy" id="2892440"/>
    <lineage>
        <taxon>Bacteria</taxon>
        <taxon>Bacillati</taxon>
        <taxon>Bacillota</taxon>
        <taxon>Bacilli</taxon>
        <taxon>Bacillales</taxon>
        <taxon>Staphylococcaceae</taxon>
        <taxon>Staphylococcus</taxon>
    </lineage>
</organism>
<feature type="transmembrane region" description="Helical" evidence="1">
    <location>
        <begin position="148"/>
        <end position="168"/>
    </location>
</feature>
<feature type="transmembrane region" description="Helical" evidence="1">
    <location>
        <begin position="122"/>
        <end position="141"/>
    </location>
</feature>
<dbReference type="EMBL" id="CP086654">
    <property type="protein sequence ID" value="UEX89804.1"/>
    <property type="molecule type" value="Genomic_DNA"/>
</dbReference>
<keyword evidence="4" id="KW-1185">Reference proteome</keyword>
<keyword evidence="3" id="KW-0645">Protease</keyword>
<evidence type="ECO:0000259" key="2">
    <source>
        <dbReference type="Pfam" id="PF02517"/>
    </source>
</evidence>
<dbReference type="GO" id="GO:0008237">
    <property type="term" value="F:metallopeptidase activity"/>
    <property type="evidence" value="ECO:0007669"/>
    <property type="project" value="UniProtKB-KW"/>
</dbReference>
<keyword evidence="1" id="KW-1133">Transmembrane helix</keyword>
<sequence>MNYISNFFKDDLTVTKDSTVRSFVKGILFAVLLVFAFEISNFTPLHAKWSVISLVLVIIILIGMHLLGIRLMSFKPLKRSELLLILAVLLLNFGLDGLFDYFVDSNNVNDSSIADDFKNVPLWASIISLAIIPALAEEILIRGIVLRVFFRNHLFLGMIISSLIFASLHSADSLIGYLPYFYSGILFTLIYLKTKRIETAILVHFLNNFISTLFI</sequence>
<reference evidence="3 4" key="1">
    <citation type="journal article" date="2022" name="Pathogens">
        <title>Staphylococcus ratti sp. nov. Isolated from a Lab Rat.</title>
        <authorList>
            <person name="Kovarovic V."/>
            <person name="Sedlacek I."/>
            <person name="Petras P."/>
            <person name="Kralova S."/>
            <person name="Maslanova I."/>
            <person name="Svec P."/>
            <person name="Neumann-Schaal M."/>
            <person name="Botka T."/>
            <person name="Gelbicova T."/>
            <person name="Stankova E."/>
            <person name="Doskar J."/>
            <person name="Pantucek R."/>
        </authorList>
    </citation>
    <scope>NUCLEOTIDE SEQUENCE [LARGE SCALE GENOMIC DNA]</scope>
    <source>
        <strain evidence="3 4">CCM 9025</strain>
    </source>
</reference>
<evidence type="ECO:0000256" key="1">
    <source>
        <dbReference type="SAM" id="Phobius"/>
    </source>
</evidence>
<feature type="transmembrane region" description="Helical" evidence="1">
    <location>
        <begin position="49"/>
        <end position="69"/>
    </location>
</feature>